<feature type="transmembrane region" description="Helical" evidence="8">
    <location>
        <begin position="526"/>
        <end position="552"/>
    </location>
</feature>
<evidence type="ECO:0000256" key="1">
    <source>
        <dbReference type="ARBA" id="ARBA00004429"/>
    </source>
</evidence>
<keyword evidence="11" id="KW-1185">Reference proteome</keyword>
<keyword evidence="5 8" id="KW-0812">Transmembrane</keyword>
<evidence type="ECO:0000256" key="8">
    <source>
        <dbReference type="RuleBase" id="RU363032"/>
    </source>
</evidence>
<keyword evidence="3" id="KW-1003">Cell membrane</keyword>
<dbReference type="Proteomes" id="UP000199093">
    <property type="component" value="Unassembled WGS sequence"/>
</dbReference>
<feature type="domain" description="ABC transmembrane type-1" evidence="9">
    <location>
        <begin position="63"/>
        <end position="268"/>
    </location>
</feature>
<feature type="transmembrane region" description="Helical" evidence="8">
    <location>
        <begin position="61"/>
        <end position="86"/>
    </location>
</feature>
<evidence type="ECO:0000256" key="2">
    <source>
        <dbReference type="ARBA" id="ARBA00022448"/>
    </source>
</evidence>
<dbReference type="PANTHER" id="PTHR43357:SF4">
    <property type="entry name" value="INNER MEMBRANE ABC TRANSPORTER PERMEASE PROTEIN YDCV"/>
    <property type="match status" value="1"/>
</dbReference>
<keyword evidence="7 8" id="KW-0472">Membrane</keyword>
<feature type="transmembrane region" description="Helical" evidence="8">
    <location>
        <begin position="423"/>
        <end position="444"/>
    </location>
</feature>
<name>A0A1G8K6A4_9RHOB</name>
<keyword evidence="6 8" id="KW-1133">Transmembrane helix</keyword>
<dbReference type="PANTHER" id="PTHR43357">
    <property type="entry name" value="INNER MEMBRANE ABC TRANSPORTER PERMEASE PROTEIN YDCV"/>
    <property type="match status" value="1"/>
</dbReference>
<evidence type="ECO:0000256" key="6">
    <source>
        <dbReference type="ARBA" id="ARBA00022989"/>
    </source>
</evidence>
<feature type="transmembrane region" description="Helical" evidence="8">
    <location>
        <begin position="149"/>
        <end position="171"/>
    </location>
</feature>
<organism evidence="10 11">
    <name type="scientific">Salipiger marinus</name>
    <dbReference type="NCBI Taxonomy" id="555512"/>
    <lineage>
        <taxon>Bacteria</taxon>
        <taxon>Pseudomonadati</taxon>
        <taxon>Pseudomonadota</taxon>
        <taxon>Alphaproteobacteria</taxon>
        <taxon>Rhodobacterales</taxon>
        <taxon>Roseobacteraceae</taxon>
        <taxon>Salipiger</taxon>
    </lineage>
</organism>
<dbReference type="CDD" id="cd06261">
    <property type="entry name" value="TM_PBP2"/>
    <property type="match status" value="2"/>
</dbReference>
<dbReference type="AlphaFoldDB" id="A0A1G8K6A4"/>
<evidence type="ECO:0000313" key="10">
    <source>
        <dbReference type="EMBL" id="SDI38951.1"/>
    </source>
</evidence>
<comment type="similarity">
    <text evidence="8">Belongs to the binding-protein-dependent transport system permease family.</text>
</comment>
<reference evidence="11" key="1">
    <citation type="submission" date="2016-10" db="EMBL/GenBank/DDBJ databases">
        <authorList>
            <person name="Varghese N."/>
            <person name="Submissions S."/>
        </authorList>
    </citation>
    <scope>NUCLEOTIDE SEQUENCE [LARGE SCALE GENOMIC DNA]</scope>
    <source>
        <strain evidence="11">DSM 26424</strain>
    </source>
</reference>
<feature type="transmembrane region" description="Helical" evidence="8">
    <location>
        <begin position="393"/>
        <end position="417"/>
    </location>
</feature>
<dbReference type="GO" id="GO:0055085">
    <property type="term" value="P:transmembrane transport"/>
    <property type="evidence" value="ECO:0007669"/>
    <property type="project" value="InterPro"/>
</dbReference>
<feature type="transmembrane region" description="Helical" evidence="8">
    <location>
        <begin position="484"/>
        <end position="506"/>
    </location>
</feature>
<evidence type="ECO:0000256" key="7">
    <source>
        <dbReference type="ARBA" id="ARBA00023136"/>
    </source>
</evidence>
<keyword evidence="2 8" id="KW-0813">Transport</keyword>
<dbReference type="GO" id="GO:0005886">
    <property type="term" value="C:plasma membrane"/>
    <property type="evidence" value="ECO:0007669"/>
    <property type="project" value="UniProtKB-SubCell"/>
</dbReference>
<evidence type="ECO:0000313" key="11">
    <source>
        <dbReference type="Proteomes" id="UP000199093"/>
    </source>
</evidence>
<dbReference type="RefSeq" id="WP_089844775.1">
    <property type="nucleotide sequence ID" value="NZ_FNEJ01000004.1"/>
</dbReference>
<comment type="subcellular location">
    <subcellularLocation>
        <location evidence="1">Cell inner membrane</location>
        <topology evidence="1">Multi-pass membrane protein</topology>
    </subcellularLocation>
    <subcellularLocation>
        <location evidence="8">Cell membrane</location>
        <topology evidence="8">Multi-pass membrane protein</topology>
    </subcellularLocation>
</comment>
<feature type="domain" description="ABC transmembrane type-1" evidence="9">
    <location>
        <begin position="355"/>
        <end position="549"/>
    </location>
</feature>
<dbReference type="InterPro" id="IPR035906">
    <property type="entry name" value="MetI-like_sf"/>
</dbReference>
<gene>
    <name evidence="10" type="ORF">SAMN04487993_100455</name>
</gene>
<evidence type="ECO:0000256" key="5">
    <source>
        <dbReference type="ARBA" id="ARBA00022692"/>
    </source>
</evidence>
<dbReference type="EMBL" id="FNEJ01000004">
    <property type="protein sequence ID" value="SDI38951.1"/>
    <property type="molecule type" value="Genomic_DNA"/>
</dbReference>
<accession>A0A1G8K6A4</accession>
<feature type="transmembrane region" description="Helical" evidence="8">
    <location>
        <begin position="293"/>
        <end position="316"/>
    </location>
</feature>
<feature type="transmembrane region" description="Helical" evidence="8">
    <location>
        <begin position="252"/>
        <end position="272"/>
    </location>
</feature>
<feature type="transmembrane region" description="Helical" evidence="8">
    <location>
        <begin position="207"/>
        <end position="225"/>
    </location>
</feature>
<feature type="transmembrane region" description="Helical" evidence="8">
    <location>
        <begin position="21"/>
        <end position="41"/>
    </location>
</feature>
<dbReference type="InterPro" id="IPR000515">
    <property type="entry name" value="MetI-like"/>
</dbReference>
<dbReference type="OrthoDB" id="27542at2"/>
<evidence type="ECO:0000256" key="4">
    <source>
        <dbReference type="ARBA" id="ARBA00022519"/>
    </source>
</evidence>
<feature type="transmembrane region" description="Helical" evidence="8">
    <location>
        <begin position="98"/>
        <end position="121"/>
    </location>
</feature>
<feature type="transmembrane region" description="Helical" evidence="8">
    <location>
        <begin position="359"/>
        <end position="381"/>
    </location>
</feature>
<dbReference type="Gene3D" id="1.10.3720.10">
    <property type="entry name" value="MetI-like"/>
    <property type="match status" value="2"/>
</dbReference>
<dbReference type="Pfam" id="PF00528">
    <property type="entry name" value="BPD_transp_1"/>
    <property type="match status" value="2"/>
</dbReference>
<protein>
    <submittedName>
        <fullName evidence="10">Iron(III) transport system permease protein</fullName>
    </submittedName>
</protein>
<proteinExistence type="inferred from homology"/>
<dbReference type="PROSITE" id="PS50928">
    <property type="entry name" value="ABC_TM1"/>
    <property type="match status" value="2"/>
</dbReference>
<dbReference type="SUPFAM" id="SSF161098">
    <property type="entry name" value="MetI-like"/>
    <property type="match status" value="2"/>
</dbReference>
<sequence length="567" mass="59258">MTGARGIGAGGWSRAVAATMAALLAVLIVAPVGAIFLSSFYDGGPSLSAYADFLTDRRMLAATLNSLAVATGIAALSVLVGVPLAFGVARTRMWFRGLVSAAMILSLISPEFLLAMGYILMAGPNAGYANQALRAVFDLSATSGPFDIFSLWGLIFTALPNGVAFVFLALVPALANMDPALEDAARLKGASPLRAVIDVTLPLMRPAILAGALLAFATSLAMYGAPEMLGIDVLTVAIREALLGLEFSTASVASVTLVALSALALGLQRALLRHGDRYRVLGGKAFAARRLDLGAATHLLSALAFLYVMVALILPYGTMIAVSAMKSIGNGFSAGNWTLQNFVVVLGDPSIRQAVWLSFWLAAVTATVVIVIGVLTAYVILRTRLRARSLLDYASILPLAVPGTAIGFALIVIYLNWPGNLTGFYGTAMILLVAYLARFIPIGVRNGQSGLLQIAPELEEAARVSGSTEFGALMRITIPLMLPMLVYTWLLVFILAIPELSASIILRGFGTQTVATSLLSVWNGNGGLAVACAYGVCIFAVVSALFLLAALVGRRSPAIRKSIFGGG</sequence>
<keyword evidence="4" id="KW-0997">Cell inner membrane</keyword>
<evidence type="ECO:0000259" key="9">
    <source>
        <dbReference type="PROSITE" id="PS50928"/>
    </source>
</evidence>
<dbReference type="STRING" id="555512.SAMN04487993_100455"/>
<evidence type="ECO:0000256" key="3">
    <source>
        <dbReference type="ARBA" id="ARBA00022475"/>
    </source>
</evidence>